<dbReference type="EMBL" id="JAINDJ010000007">
    <property type="protein sequence ID" value="KAG9442886.1"/>
    <property type="molecule type" value="Genomic_DNA"/>
</dbReference>
<comment type="caution">
    <text evidence="2">The sequence shown here is derived from an EMBL/GenBank/DDBJ whole genome shotgun (WGS) entry which is preliminary data.</text>
</comment>
<organism evidence="2 3">
    <name type="scientific">Aristolochia fimbriata</name>
    <name type="common">White veined hardy Dutchman's pipe vine</name>
    <dbReference type="NCBI Taxonomy" id="158543"/>
    <lineage>
        <taxon>Eukaryota</taxon>
        <taxon>Viridiplantae</taxon>
        <taxon>Streptophyta</taxon>
        <taxon>Embryophyta</taxon>
        <taxon>Tracheophyta</taxon>
        <taxon>Spermatophyta</taxon>
        <taxon>Magnoliopsida</taxon>
        <taxon>Magnoliidae</taxon>
        <taxon>Piperales</taxon>
        <taxon>Aristolochiaceae</taxon>
        <taxon>Aristolochia</taxon>
    </lineage>
</organism>
<feature type="compositionally biased region" description="Basic and acidic residues" evidence="1">
    <location>
        <begin position="210"/>
        <end position="223"/>
    </location>
</feature>
<reference evidence="2 3" key="1">
    <citation type="submission" date="2021-07" db="EMBL/GenBank/DDBJ databases">
        <title>The Aristolochia fimbriata genome: insights into angiosperm evolution, floral development and chemical biosynthesis.</title>
        <authorList>
            <person name="Jiao Y."/>
        </authorList>
    </citation>
    <scope>NUCLEOTIDE SEQUENCE [LARGE SCALE GENOMIC DNA]</scope>
    <source>
        <strain evidence="2">IBCAS-2021</strain>
        <tissue evidence="2">Leaf</tissue>
    </source>
</reference>
<feature type="region of interest" description="Disordered" evidence="1">
    <location>
        <begin position="199"/>
        <end position="232"/>
    </location>
</feature>
<keyword evidence="3" id="KW-1185">Reference proteome</keyword>
<gene>
    <name evidence="2" type="ORF">H6P81_018740</name>
</gene>
<proteinExistence type="predicted"/>
<name>A0AAV7E4W9_ARIFI</name>
<evidence type="ECO:0000313" key="3">
    <source>
        <dbReference type="Proteomes" id="UP000825729"/>
    </source>
</evidence>
<evidence type="ECO:0000313" key="2">
    <source>
        <dbReference type="EMBL" id="KAG9442886.1"/>
    </source>
</evidence>
<sequence>MFKAFQDKLIRRNLTPVYMTLWNTIRPVRVVHEIQLKMRKIKIQFLHFVLQGLTRVNIYERTAVRHEDNCRTGESHGYCRYFVISEFLPQKGAEPLLLGKTTTAKHGDRCDDNCDEDEESNRLSVIDLGASFFFTTHFEIKCDYAGAGDEKEEKQQRPFCRDEGNLRKTHNLSQRYRCLPEPHLGSGLQRLQSATFVLNTNRKSSTNRQTELREDYTETEEKLKRKHGSTQR</sequence>
<accession>A0AAV7E4W9</accession>
<feature type="compositionally biased region" description="Polar residues" evidence="1">
    <location>
        <begin position="199"/>
        <end position="209"/>
    </location>
</feature>
<evidence type="ECO:0000256" key="1">
    <source>
        <dbReference type="SAM" id="MobiDB-lite"/>
    </source>
</evidence>
<protein>
    <submittedName>
        <fullName evidence="2">Uncharacterized protein</fullName>
    </submittedName>
</protein>
<dbReference type="Proteomes" id="UP000825729">
    <property type="component" value="Unassembled WGS sequence"/>
</dbReference>
<dbReference type="AlphaFoldDB" id="A0AAV7E4W9"/>